<accession>A0A433MVN4</accession>
<evidence type="ECO:0000313" key="10">
    <source>
        <dbReference type="EMBL" id="RUR71849.1"/>
    </source>
</evidence>
<evidence type="ECO:0000256" key="6">
    <source>
        <dbReference type="ARBA" id="ARBA00022747"/>
    </source>
</evidence>
<dbReference type="PRINTS" id="PR00507">
    <property type="entry name" value="N12N6MTFRASE"/>
</dbReference>
<evidence type="ECO:0000256" key="8">
    <source>
        <dbReference type="SAM" id="MobiDB-lite"/>
    </source>
</evidence>
<dbReference type="PANTHER" id="PTHR42933:SF1">
    <property type="entry name" value="SITE-SPECIFIC DNA-METHYLTRANSFERASE (ADENINE-SPECIFIC)"/>
    <property type="match status" value="1"/>
</dbReference>
<keyword evidence="4 10" id="KW-0808">Transferase</keyword>
<comment type="caution">
    <text evidence="10">The sequence shown here is derived from an EMBL/GenBank/DDBJ whole genome shotgun (WGS) entry which is preliminary data.</text>
</comment>
<evidence type="ECO:0000313" key="11">
    <source>
        <dbReference type="Proteomes" id="UP000281118"/>
    </source>
</evidence>
<evidence type="ECO:0000256" key="4">
    <source>
        <dbReference type="ARBA" id="ARBA00022679"/>
    </source>
</evidence>
<dbReference type="OrthoDB" id="9784823at2"/>
<dbReference type="GO" id="GO:0008170">
    <property type="term" value="F:N-methyltransferase activity"/>
    <property type="evidence" value="ECO:0007669"/>
    <property type="project" value="InterPro"/>
</dbReference>
<feature type="compositionally biased region" description="Low complexity" evidence="8">
    <location>
        <begin position="311"/>
        <end position="322"/>
    </location>
</feature>
<dbReference type="AlphaFoldDB" id="A0A433MVN4"/>
<evidence type="ECO:0000256" key="7">
    <source>
        <dbReference type="ARBA" id="ARBA00047942"/>
    </source>
</evidence>
<organism evidence="10 11">
    <name type="scientific">Variovorax guangxiensis</name>
    <dbReference type="NCBI Taxonomy" id="1775474"/>
    <lineage>
        <taxon>Bacteria</taxon>
        <taxon>Pseudomonadati</taxon>
        <taxon>Pseudomonadota</taxon>
        <taxon>Betaproteobacteria</taxon>
        <taxon>Burkholderiales</taxon>
        <taxon>Comamonadaceae</taxon>
        <taxon>Variovorax</taxon>
    </lineage>
</organism>
<dbReference type="InterPro" id="IPR003356">
    <property type="entry name" value="DNA_methylase_A-5"/>
</dbReference>
<keyword evidence="3 10" id="KW-0489">Methyltransferase</keyword>
<dbReference type="SUPFAM" id="SSF53335">
    <property type="entry name" value="S-adenosyl-L-methionine-dependent methyltransferases"/>
    <property type="match status" value="1"/>
</dbReference>
<proteinExistence type="inferred from homology"/>
<evidence type="ECO:0000256" key="3">
    <source>
        <dbReference type="ARBA" id="ARBA00022603"/>
    </source>
</evidence>
<feature type="region of interest" description="Disordered" evidence="8">
    <location>
        <begin position="297"/>
        <end position="322"/>
    </location>
</feature>
<dbReference type="Gene3D" id="3.40.50.150">
    <property type="entry name" value="Vaccinia Virus protein VP39"/>
    <property type="match status" value="1"/>
</dbReference>
<evidence type="ECO:0000256" key="2">
    <source>
        <dbReference type="ARBA" id="ARBA00011900"/>
    </source>
</evidence>
<dbReference type="InterPro" id="IPR029063">
    <property type="entry name" value="SAM-dependent_MTases_sf"/>
</dbReference>
<dbReference type="GO" id="GO:0003677">
    <property type="term" value="F:DNA binding"/>
    <property type="evidence" value="ECO:0007669"/>
    <property type="project" value="InterPro"/>
</dbReference>
<comment type="catalytic activity">
    <reaction evidence="7">
        <text>a 2'-deoxyadenosine in DNA + S-adenosyl-L-methionine = an N(6)-methyl-2'-deoxyadenosine in DNA + S-adenosyl-L-homocysteine + H(+)</text>
        <dbReference type="Rhea" id="RHEA:15197"/>
        <dbReference type="Rhea" id="RHEA-COMP:12418"/>
        <dbReference type="Rhea" id="RHEA-COMP:12419"/>
        <dbReference type="ChEBI" id="CHEBI:15378"/>
        <dbReference type="ChEBI" id="CHEBI:57856"/>
        <dbReference type="ChEBI" id="CHEBI:59789"/>
        <dbReference type="ChEBI" id="CHEBI:90615"/>
        <dbReference type="ChEBI" id="CHEBI:90616"/>
        <dbReference type="EC" id="2.1.1.72"/>
    </reaction>
</comment>
<dbReference type="GO" id="GO:0032259">
    <property type="term" value="P:methylation"/>
    <property type="evidence" value="ECO:0007669"/>
    <property type="project" value="UniProtKB-KW"/>
</dbReference>
<keyword evidence="6" id="KW-0680">Restriction system</keyword>
<comment type="similarity">
    <text evidence="1">Belongs to the N(4)/N(6)-methyltransferase family.</text>
</comment>
<evidence type="ECO:0000256" key="1">
    <source>
        <dbReference type="ARBA" id="ARBA00006594"/>
    </source>
</evidence>
<feature type="region of interest" description="Disordered" evidence="8">
    <location>
        <begin position="1"/>
        <end position="24"/>
    </location>
</feature>
<evidence type="ECO:0000259" key="9">
    <source>
        <dbReference type="Pfam" id="PF02384"/>
    </source>
</evidence>
<dbReference type="EMBL" id="RXFT01000026">
    <property type="protein sequence ID" value="RUR71849.1"/>
    <property type="molecule type" value="Genomic_DNA"/>
</dbReference>
<keyword evidence="5" id="KW-0949">S-adenosyl-L-methionine</keyword>
<dbReference type="PANTHER" id="PTHR42933">
    <property type="entry name" value="SLR6095 PROTEIN"/>
    <property type="match status" value="1"/>
</dbReference>
<dbReference type="GO" id="GO:0009307">
    <property type="term" value="P:DNA restriction-modification system"/>
    <property type="evidence" value="ECO:0007669"/>
    <property type="project" value="UniProtKB-KW"/>
</dbReference>
<sequence length="339" mass="36739">MTASPSSRFFNPRKTEPTKRSPAAALTAAGPLTTRAQGGNANMAKANLIGPGAHKKELTSLLRDNARRHRLSTVFSDFVELGALAVSNKVDKLQYDKREARYLEIVGRYEREEVERFPIMFGLLADWLACGFSDCLGDLFMSLELGDNFKGQFFTPYSVSSLMAALTIGDATSEVERKGFITFNEPACGSAGMLIACAEALTAQQLDHTRHMHAIAIDIDATAVHMAYLQLSLLGVPAIVIHGNALTLKEYGHWVTPMHVLGGWDCRLRRAEALRQAVELLSAAEPAPVHIEPELAATDPSADEEPEPHHAGASATADAMANATREIVAQRAEQLGLFS</sequence>
<reference evidence="10 11" key="1">
    <citation type="submission" date="2018-12" db="EMBL/GenBank/DDBJ databases">
        <title>The genome sequences of Variovorax guangxiensis DSM 27352.</title>
        <authorList>
            <person name="Gao J."/>
            <person name="Sun J."/>
        </authorList>
    </citation>
    <scope>NUCLEOTIDE SEQUENCE [LARGE SCALE GENOMIC DNA]</scope>
    <source>
        <strain evidence="10 11">DSM 27352</strain>
    </source>
</reference>
<feature type="domain" description="DNA methylase adenine-specific" evidence="9">
    <location>
        <begin position="150"/>
        <end position="247"/>
    </location>
</feature>
<name>A0A433MVN4_9BURK</name>
<dbReference type="Proteomes" id="UP000281118">
    <property type="component" value="Unassembled WGS sequence"/>
</dbReference>
<dbReference type="Pfam" id="PF02384">
    <property type="entry name" value="N6_Mtase"/>
    <property type="match status" value="1"/>
</dbReference>
<dbReference type="EC" id="2.1.1.72" evidence="2"/>
<protein>
    <recommendedName>
        <fullName evidence="2">site-specific DNA-methyltransferase (adenine-specific)</fullName>
        <ecNumber evidence="2">2.1.1.72</ecNumber>
    </recommendedName>
</protein>
<evidence type="ECO:0000256" key="5">
    <source>
        <dbReference type="ARBA" id="ARBA00022691"/>
    </source>
</evidence>
<gene>
    <name evidence="10" type="ORF">EJP67_32865</name>
</gene>
<dbReference type="InterPro" id="IPR051537">
    <property type="entry name" value="DNA_Adenine_Mtase"/>
</dbReference>
<dbReference type="GO" id="GO:0009007">
    <property type="term" value="F:site-specific DNA-methyltransferase (adenine-specific) activity"/>
    <property type="evidence" value="ECO:0007669"/>
    <property type="project" value="UniProtKB-EC"/>
</dbReference>